<comment type="caution">
    <text evidence="2">The sequence shown here is derived from an EMBL/GenBank/DDBJ whole genome shotgun (WGS) entry which is preliminary data.</text>
</comment>
<dbReference type="Proteomes" id="UP000232149">
    <property type="component" value="Unassembled WGS sequence"/>
</dbReference>
<evidence type="ECO:0000313" key="2">
    <source>
        <dbReference type="EMBL" id="PJZ51297.1"/>
    </source>
</evidence>
<proteinExistence type="predicted"/>
<protein>
    <recommendedName>
        <fullName evidence="6">Lipoprotein</fullName>
    </recommendedName>
</protein>
<name>A0A2M9YIC5_9LEPT</name>
<evidence type="ECO:0000313" key="4">
    <source>
        <dbReference type="Proteomes" id="UP000232149"/>
    </source>
</evidence>
<evidence type="ECO:0000256" key="1">
    <source>
        <dbReference type="SAM" id="Phobius"/>
    </source>
</evidence>
<evidence type="ECO:0000313" key="3">
    <source>
        <dbReference type="EMBL" id="PJZ60221.1"/>
    </source>
</evidence>
<keyword evidence="4" id="KW-1185">Reference proteome</keyword>
<keyword evidence="1" id="KW-1133">Transmembrane helix</keyword>
<dbReference type="Proteomes" id="UP000232188">
    <property type="component" value="Unassembled WGS sequence"/>
</dbReference>
<reference evidence="4 5" key="1">
    <citation type="submission" date="2017-07" db="EMBL/GenBank/DDBJ databases">
        <title>Leptospira spp. isolated from tropical soils.</title>
        <authorList>
            <person name="Thibeaux R."/>
            <person name="Iraola G."/>
            <person name="Ferres I."/>
            <person name="Bierque E."/>
            <person name="Girault D."/>
            <person name="Soupe-Gilbert M.-E."/>
            <person name="Picardeau M."/>
            <person name="Goarant C."/>
        </authorList>
    </citation>
    <scope>NUCLEOTIDE SEQUENCE [LARGE SCALE GENOMIC DNA]</scope>
    <source>
        <strain evidence="2 5">FH2-B-C1</strain>
        <strain evidence="3 4">FH2-B-D1</strain>
    </source>
</reference>
<evidence type="ECO:0008006" key="6">
    <source>
        <dbReference type="Google" id="ProtNLM"/>
    </source>
</evidence>
<organism evidence="2 5">
    <name type="scientific">Leptospira adleri</name>
    <dbReference type="NCBI Taxonomy" id="2023186"/>
    <lineage>
        <taxon>Bacteria</taxon>
        <taxon>Pseudomonadati</taxon>
        <taxon>Spirochaetota</taxon>
        <taxon>Spirochaetia</taxon>
        <taxon>Leptospirales</taxon>
        <taxon>Leptospiraceae</taxon>
        <taxon>Leptospira</taxon>
    </lineage>
</organism>
<keyword evidence="1" id="KW-0472">Membrane</keyword>
<dbReference type="AlphaFoldDB" id="A0A2M9YIC5"/>
<keyword evidence="1" id="KW-0812">Transmembrane</keyword>
<dbReference type="EMBL" id="NPDV01000029">
    <property type="protein sequence ID" value="PJZ51297.1"/>
    <property type="molecule type" value="Genomic_DNA"/>
</dbReference>
<dbReference type="EMBL" id="NPDU01000072">
    <property type="protein sequence ID" value="PJZ60221.1"/>
    <property type="molecule type" value="Genomic_DNA"/>
</dbReference>
<accession>A0A2M9YIC5</accession>
<evidence type="ECO:0000313" key="5">
    <source>
        <dbReference type="Proteomes" id="UP000232188"/>
    </source>
</evidence>
<feature type="transmembrane region" description="Helical" evidence="1">
    <location>
        <begin position="20"/>
        <end position="38"/>
    </location>
</feature>
<sequence>MNKVENHLESLSSFRIHSKIGFLFLIFFLFFSCKSLVFDEVRGGDFSKSLDGVKKDVEIIDSSSCKPVLKQTQWYFLFGSFPINRVNSSEILPDLNQNYRVTIKTSWMDGALSIILGIAASITRKTIEVESCSRRENSSIQNLPVQVERVETKPEHSKWKEEFVKENEKQWKDEFQERFFSEKGEEVDSLWKKEMRNSKNLSILFLKSGEIIKGKVTRIDGEGVKLFFKGQEKTFKRTDVLKVRFQD</sequence>
<gene>
    <name evidence="3" type="ORF">CH376_19665</name>
    <name evidence="2" type="ORF">CH380_20915</name>
</gene>
<dbReference type="PROSITE" id="PS51257">
    <property type="entry name" value="PROKAR_LIPOPROTEIN"/>
    <property type="match status" value="1"/>
</dbReference>
<dbReference type="NCBIfam" id="NF047624">
    <property type="entry name" value="LIC_13076_fam"/>
    <property type="match status" value="1"/>
</dbReference>